<accession>A0A6M3MB29</accession>
<organism evidence="1">
    <name type="scientific">viral metagenome</name>
    <dbReference type="NCBI Taxonomy" id="1070528"/>
    <lineage>
        <taxon>unclassified sequences</taxon>
        <taxon>metagenomes</taxon>
        <taxon>organismal metagenomes</taxon>
    </lineage>
</organism>
<dbReference type="AlphaFoldDB" id="A0A6M3MB29"/>
<proteinExistence type="predicted"/>
<protein>
    <submittedName>
        <fullName evidence="1">Uncharacterized protein</fullName>
    </submittedName>
</protein>
<sequence length="50" mass="5879">MEPWFGPLVPWRNDELGTIPWDIRSRIVGTFNFTRKHVIYCPDGVYLLGD</sequence>
<name>A0A6M3MB29_9ZZZZ</name>
<evidence type="ECO:0000313" key="1">
    <source>
        <dbReference type="EMBL" id="QJB04704.1"/>
    </source>
</evidence>
<gene>
    <name evidence="1" type="ORF">MM171B00210_0015</name>
</gene>
<dbReference type="EMBL" id="MT143889">
    <property type="protein sequence ID" value="QJB04704.1"/>
    <property type="molecule type" value="Genomic_DNA"/>
</dbReference>
<reference evidence="1" key="1">
    <citation type="submission" date="2020-03" db="EMBL/GenBank/DDBJ databases">
        <title>The deep terrestrial virosphere.</title>
        <authorList>
            <person name="Holmfeldt K."/>
            <person name="Nilsson E."/>
            <person name="Simone D."/>
            <person name="Lopez-Fernandez M."/>
            <person name="Wu X."/>
            <person name="de Brujin I."/>
            <person name="Lundin D."/>
            <person name="Andersson A."/>
            <person name="Bertilsson S."/>
            <person name="Dopson M."/>
        </authorList>
    </citation>
    <scope>NUCLEOTIDE SEQUENCE</scope>
    <source>
        <strain evidence="1">MM171B00210</strain>
    </source>
</reference>